<protein>
    <submittedName>
        <fullName evidence="1">Uncharacterized protein</fullName>
    </submittedName>
</protein>
<organism evidence="1 2">
    <name type="scientific">candidate division WS6 bacterium OLB20</name>
    <dbReference type="NCBI Taxonomy" id="1617426"/>
    <lineage>
        <taxon>Bacteria</taxon>
        <taxon>Candidatus Dojkabacteria</taxon>
    </lineage>
</organism>
<accession>A0A136LVT4</accession>
<evidence type="ECO:0000313" key="1">
    <source>
        <dbReference type="EMBL" id="KXK25742.1"/>
    </source>
</evidence>
<proteinExistence type="predicted"/>
<sequence>MVPTHWKECPGNEFCKVQEYIASILESPFVYEEQPSIAVYSTQRDESGRASFASPQYQNILNESLPVIFDEQTSLSNIAAEDPLIIIDFSDGSKPYTLASLKHATGVEALPSSVAPGANPGKHDIVVIVNP</sequence>
<comment type="caution">
    <text evidence="1">The sequence shown here is derived from an EMBL/GenBank/DDBJ whole genome shotgun (WGS) entry which is preliminary data.</text>
</comment>
<dbReference type="Proteomes" id="UP000070457">
    <property type="component" value="Unassembled WGS sequence"/>
</dbReference>
<dbReference type="EMBL" id="JYNZ01000007">
    <property type="protein sequence ID" value="KXK25742.1"/>
    <property type="molecule type" value="Genomic_DNA"/>
</dbReference>
<evidence type="ECO:0000313" key="2">
    <source>
        <dbReference type="Proteomes" id="UP000070457"/>
    </source>
</evidence>
<gene>
    <name evidence="1" type="ORF">TR69_WS6001001548</name>
</gene>
<name>A0A136LVT4_9BACT</name>
<reference evidence="1 2" key="1">
    <citation type="submission" date="2015-02" db="EMBL/GenBank/DDBJ databases">
        <title>Improved understanding of the partial-nitritation anammox process through 23 genomes representing the majority of the microbial community.</title>
        <authorList>
            <person name="Speth D.R."/>
            <person name="In T Zandt M."/>
            <person name="Guerrero Cruz S."/>
            <person name="Jetten M.S."/>
            <person name="Dutilh B.E."/>
        </authorList>
    </citation>
    <scope>NUCLEOTIDE SEQUENCE [LARGE SCALE GENOMIC DNA]</scope>
    <source>
        <strain evidence="1">OLB20</strain>
    </source>
</reference>
<dbReference type="STRING" id="1617426.TR69_WS6001001548"/>
<dbReference type="AlphaFoldDB" id="A0A136LVT4"/>